<dbReference type="AlphaFoldDB" id="A0A0W1KJM5"/>
<protein>
    <recommendedName>
        <fullName evidence="1">THUMP-like domain-containing protein</fullName>
    </recommendedName>
</protein>
<dbReference type="InterPro" id="IPR029063">
    <property type="entry name" value="SAM-dependent_MTases_sf"/>
</dbReference>
<dbReference type="Pfam" id="PF18096">
    <property type="entry name" value="Thump_like"/>
    <property type="match status" value="1"/>
</dbReference>
<dbReference type="STRING" id="59561.AQZ59_00959"/>
<organism evidence="2 3">
    <name type="scientific">Trueperella bernardiae</name>
    <dbReference type="NCBI Taxonomy" id="59561"/>
    <lineage>
        <taxon>Bacteria</taxon>
        <taxon>Bacillati</taxon>
        <taxon>Actinomycetota</taxon>
        <taxon>Actinomycetes</taxon>
        <taxon>Actinomycetales</taxon>
        <taxon>Actinomycetaceae</taxon>
        <taxon>Trueperella</taxon>
    </lineage>
</organism>
<accession>A0A0W1KJM5</accession>
<evidence type="ECO:0000259" key="1">
    <source>
        <dbReference type="Pfam" id="PF18096"/>
    </source>
</evidence>
<evidence type="ECO:0000313" key="3">
    <source>
        <dbReference type="Proteomes" id="UP000054404"/>
    </source>
</evidence>
<dbReference type="InterPro" id="IPR041497">
    <property type="entry name" value="Thump-like"/>
</dbReference>
<dbReference type="SUPFAM" id="SSF53335">
    <property type="entry name" value="S-adenosyl-L-methionine-dependent methyltransferases"/>
    <property type="match status" value="1"/>
</dbReference>
<dbReference type="CDD" id="cd02440">
    <property type="entry name" value="AdoMet_MTases"/>
    <property type="match status" value="1"/>
</dbReference>
<sequence>MLLTPDGLELLESLPPYDHSQVLPLSERLQREGYDPDLIAEALTQSRLRERAHDKFGPFAGRMIFTRDGLEQATRLSVGAFHAARLRDAGATHVIDLGCGIGADSLAFAGLGLLTTSIEMDPDAAAAATYNLTPFPEARVLHADARDIDLASLGANAVWIDPARRRDGKRLKNPEDWAPPLSEAIEIARTFPTAGIKVAPGIDYAAIPEDALVEWISVDGSLVEAVIWLGDAAPSPGRRALVVAGATNATWDAGVVNPHVPPTLLSPEPVGAFIFEPDPAIIRSGSIASICAHHGLAPIAPGIAYLTGNEPIDSPFLTRFTVLGTYTTEPKPLRKALAKLNVGRAEIKKRGTELEPEAFRKKLKLDPKRPGEATLIASPTLTGKHRVFLCER</sequence>
<proteinExistence type="predicted"/>
<name>A0A0W1KJM5_9ACTO</name>
<dbReference type="Proteomes" id="UP000054404">
    <property type="component" value="Unassembled WGS sequence"/>
</dbReference>
<reference evidence="2 3" key="1">
    <citation type="submission" date="2015-11" db="EMBL/GenBank/DDBJ databases">
        <title>Draft Genome Sequence of the Type Strain Trueperella bernardiae LCDC 89-0504T, Isolated from Blood Culture.</title>
        <authorList>
            <person name="Bernier A.-M."/>
            <person name="Bernard K."/>
        </authorList>
    </citation>
    <scope>NUCLEOTIDE SEQUENCE [LARGE SCALE GENOMIC DNA]</scope>
    <source>
        <strain evidence="2 3">LCDC 89-0504</strain>
    </source>
</reference>
<dbReference type="PATRIC" id="fig|59561.3.peg.951"/>
<dbReference type="EMBL" id="LNIZ01000004">
    <property type="protein sequence ID" value="KTF03987.1"/>
    <property type="molecule type" value="Genomic_DNA"/>
</dbReference>
<evidence type="ECO:0000313" key="2">
    <source>
        <dbReference type="EMBL" id="KTF03987.1"/>
    </source>
</evidence>
<dbReference type="RefSeq" id="WP_101923786.1">
    <property type="nucleotide sequence ID" value="NZ_CALTZF010000003.1"/>
</dbReference>
<feature type="domain" description="THUMP-like" evidence="1">
    <location>
        <begin position="318"/>
        <end position="392"/>
    </location>
</feature>
<gene>
    <name evidence="2" type="ORF">AQZ59_00959</name>
</gene>
<comment type="caution">
    <text evidence="2">The sequence shown here is derived from an EMBL/GenBank/DDBJ whole genome shotgun (WGS) entry which is preliminary data.</text>
</comment>
<keyword evidence="3" id="KW-1185">Reference proteome</keyword>
<dbReference type="Gene3D" id="3.40.50.150">
    <property type="entry name" value="Vaccinia Virus protein VP39"/>
    <property type="match status" value="1"/>
</dbReference>